<accession>G8RHH7</accession>
<evidence type="ECO:0000313" key="2">
    <source>
        <dbReference type="EMBL" id="AEV75847.1"/>
    </source>
</evidence>
<keyword evidence="3" id="KW-1185">Reference proteome</keyword>
<evidence type="ECO:0000256" key="1">
    <source>
        <dbReference type="SAM" id="Phobius"/>
    </source>
</evidence>
<name>G8RHH7_MYCRN</name>
<dbReference type="HOGENOM" id="CLU_135583_0_0_11"/>
<dbReference type="PATRIC" id="fig|710685.3.peg.5399"/>
<dbReference type="STRING" id="710685.MycrhN_5373"/>
<protein>
    <recommendedName>
        <fullName evidence="4">Modulator of FtsH protease</fullName>
    </recommendedName>
</protein>
<proteinExistence type="predicted"/>
<dbReference type="KEGG" id="mrh:MycrhN_5373"/>
<feature type="transmembrane region" description="Helical" evidence="1">
    <location>
        <begin position="134"/>
        <end position="157"/>
    </location>
</feature>
<evidence type="ECO:0000313" key="3">
    <source>
        <dbReference type="Proteomes" id="UP000005442"/>
    </source>
</evidence>
<keyword evidence="1" id="KW-0472">Membrane</keyword>
<dbReference type="Proteomes" id="UP000005442">
    <property type="component" value="Chromosome"/>
</dbReference>
<feature type="transmembrane region" description="Helical" evidence="1">
    <location>
        <begin position="12"/>
        <end position="36"/>
    </location>
</feature>
<keyword evidence="1" id="KW-0812">Transmembrane</keyword>
<sequence length="162" mass="16766">MSAYDLAAWTDFANTVAGGAAALAGLLFVGLSLNLSEVLRYQGVPSRAGATLGLTVAILLTAIFVATPGQSRYALSIEIAVLGLATAALVSEAMRHQRAGAHRGRALTSMLMLLLPALLLLVAAVSLWSERGGGLYWVTAAVTTGFVAATANAWVLVVEIKR</sequence>
<feature type="transmembrane region" description="Helical" evidence="1">
    <location>
        <begin position="73"/>
        <end position="94"/>
    </location>
</feature>
<reference evidence="2 3" key="1">
    <citation type="submission" date="2011-12" db="EMBL/GenBank/DDBJ databases">
        <title>Complete sequence of Mycobacterium rhodesiae NBB3.</title>
        <authorList>
            <consortium name="US DOE Joint Genome Institute"/>
            <person name="Lucas S."/>
            <person name="Han J."/>
            <person name="Lapidus A."/>
            <person name="Cheng J.-F."/>
            <person name="Goodwin L."/>
            <person name="Pitluck S."/>
            <person name="Peters L."/>
            <person name="Mikhailova N."/>
            <person name="Gu W."/>
            <person name="Detter J.C."/>
            <person name="Han C."/>
            <person name="Tapia R."/>
            <person name="Land M."/>
            <person name="Hauser L."/>
            <person name="Kyrpides N."/>
            <person name="Ivanova N."/>
            <person name="Pagani I."/>
            <person name="Mattes T."/>
            <person name="Holmes A."/>
            <person name="Rutledge P."/>
            <person name="Paulsen I."/>
            <person name="Coleman N."/>
            <person name="Woyke T."/>
        </authorList>
    </citation>
    <scope>NUCLEOTIDE SEQUENCE [LARGE SCALE GENOMIC DNA]</scope>
    <source>
        <strain evidence="2 3">NBB3</strain>
    </source>
</reference>
<organism evidence="2 3">
    <name type="scientific">Mycolicibacterium rhodesiae (strain NBB3)</name>
    <name type="common">Mycobacterium rhodesiae</name>
    <dbReference type="NCBI Taxonomy" id="710685"/>
    <lineage>
        <taxon>Bacteria</taxon>
        <taxon>Bacillati</taxon>
        <taxon>Actinomycetota</taxon>
        <taxon>Actinomycetes</taxon>
        <taxon>Mycobacteriales</taxon>
        <taxon>Mycobacteriaceae</taxon>
        <taxon>Mycolicibacterium</taxon>
    </lineage>
</organism>
<dbReference type="RefSeq" id="WP_014213588.1">
    <property type="nucleotide sequence ID" value="NC_016604.1"/>
</dbReference>
<keyword evidence="1" id="KW-1133">Transmembrane helix</keyword>
<feature type="transmembrane region" description="Helical" evidence="1">
    <location>
        <begin position="48"/>
        <end position="67"/>
    </location>
</feature>
<evidence type="ECO:0008006" key="4">
    <source>
        <dbReference type="Google" id="ProtNLM"/>
    </source>
</evidence>
<dbReference type="OrthoDB" id="59277at1866885"/>
<dbReference type="AlphaFoldDB" id="G8RHH7"/>
<dbReference type="eggNOG" id="ENOG5032ZK2">
    <property type="taxonomic scope" value="Bacteria"/>
</dbReference>
<feature type="transmembrane region" description="Helical" evidence="1">
    <location>
        <begin position="106"/>
        <end position="128"/>
    </location>
</feature>
<dbReference type="EMBL" id="CP003169">
    <property type="protein sequence ID" value="AEV75847.1"/>
    <property type="molecule type" value="Genomic_DNA"/>
</dbReference>
<gene>
    <name evidence="2" type="ordered locus">MycrhN_5373</name>
</gene>